<feature type="transmembrane region" description="Helical" evidence="10">
    <location>
        <begin position="1217"/>
        <end position="1239"/>
    </location>
</feature>
<dbReference type="PROSITE" id="PS50893">
    <property type="entry name" value="ABC_TRANSPORTER_2"/>
    <property type="match status" value="2"/>
</dbReference>
<feature type="transmembrane region" description="Helical" evidence="10">
    <location>
        <begin position="404"/>
        <end position="428"/>
    </location>
</feature>
<dbReference type="InterPro" id="IPR026082">
    <property type="entry name" value="ABCA"/>
</dbReference>
<organism evidence="12 13">
    <name type="scientific">Prymnesium parvum</name>
    <name type="common">Toxic golden alga</name>
    <dbReference type="NCBI Taxonomy" id="97485"/>
    <lineage>
        <taxon>Eukaryota</taxon>
        <taxon>Haptista</taxon>
        <taxon>Haptophyta</taxon>
        <taxon>Prymnesiophyceae</taxon>
        <taxon>Prymnesiales</taxon>
        <taxon>Prymnesiaceae</taxon>
        <taxon>Prymnesium</taxon>
    </lineage>
</organism>
<accession>A0AB34KAL6</accession>
<dbReference type="CDD" id="cd03263">
    <property type="entry name" value="ABC_subfamily_A"/>
    <property type="match status" value="2"/>
</dbReference>
<evidence type="ECO:0000256" key="4">
    <source>
        <dbReference type="ARBA" id="ARBA00022692"/>
    </source>
</evidence>
<evidence type="ECO:0000256" key="5">
    <source>
        <dbReference type="ARBA" id="ARBA00022737"/>
    </source>
</evidence>
<gene>
    <name evidence="12" type="ORF">AB1Y20_000498</name>
</gene>
<evidence type="ECO:0000256" key="9">
    <source>
        <dbReference type="ARBA" id="ARBA00023136"/>
    </source>
</evidence>
<sequence length="1814" mass="191307">MALMLLLRPAGAAAACIGCFGHPTHRLQPVELDRHHEPPREASFAASLASFATSPPPLPSTSPYATSADIPYNPLARDAAALEPPSVDAAAYVASFLVLLAAMAACAALGSFPRREFAWLAQAATLVRRKELPLKRQRVCTTFCELALPVLVVGALIGGAQLGQLTRADAAVYAPSPLLPFPAFARINGARNALLEALGSSVSLAPSPRRFLAVTPNTSDARALVEPIAKALPVSFYSRVSEIEQLAVDGAPLYAAVVFDHIPRDGDGAWRYSLRFPSSAVPTLVLNGVPSTSFNFDSHAVGLSPLYQQYISSGFLSLQLSLNLQILANRSANASSSAPDAFAVPFPTAAYTHAIFYDVAGNLIGLTCVFSLIVPLSTMLRAVVVEREHQLRETLFMMGTRPSAYYASIFLTYGAQFALIGLVEAALLGPAIFPHSSASLVVLTCVLFGCSAVAFALALSPFFPTARIAALVGPLLFFLSSLLYFLFLDGTVLSQDDAAGKGFSSLFPAMAFYLGASRMAQLEDGNSGVTWSNLSEGSFPFSATLLLQTLDILLWLCLAWYFEQLLPASGARRPAWFLCTPSYWGWRTGGPADGGMAAPLLAAADEAAAPLAVEPLAAPIGERGVATARLRKVYGGHVAVHSLDFEARAGEITALLGANGAGKTTTLGMLTGVVAPTSGDARIDGRRLSDGIAPIRESLGVCPQANTAFGMLTPTQHLRLFAALKGSDGEALDAAVRETLAKVGLVARRDTPARQLSGGERRKLCLGIALVGEARTLFLDEPTAAMDPHSRRAAWRLLREAREGRTLVLTTHFLDEAEALSDRVAILADGRLRCAGSLPFLKSHFGLGYTLSLVKSSAEEFDAAAVLAQVHSFEPKAALVTDSRFHAVIRLPGTSAEQLERLCAHLESPPRPLGIVEYGASHASLEDLFLQVNAAALDRLAALRHAPPPPPPPAAAIKSCPPPPAASPLAAPLAYRALLRKRWLTARRDWLVTSLQLLLPVGGVLLALLLLNIAGSLEQTSPRLPLAPPRVLAGISPPPPPILTAAAPAWGATLRRQEWRPLLVPNASAHFPAVASDLSHFLLDHASADVAAGLAIRPISRGAAARAAGRAQGDVASPLASIISAALSQQSLSSSTIASIVSAASVVPDAATAIDELTASSAASLFFNASAVHALPTLLNTLHDGLLRQATAGASSLAAASEPLPISNGAKTTLNSFASVLAAVVIVIPFAFVAASFAIPLLRERESGSKQMQFVSGATSASYWLASWTWDALAYALVLAFTMAAFFVADRREFTGSAQAVGAIVLILADYGFAVLTLSSVASFCFSTPSVGVIVILAFHLLSGFGLVVTSFVLQYIVQTSDGTQALLHGFFCLFPSYCLGQAFFTQSTSQAFGEVTGLAPPPLYAWEQLGRPLTYLLVEGFAFALLTLVLQEAAANPSLIRQLSRRFSRDAAAAAAPAVEAHELKRGSDEAGVDGEDDSVAAERAAVDAAAAEGDAPLILNHLRKVYGGGRGTAVVAVKDLCLRVHAGECFGLLGVNGAGKTTTFNMLTGGVAPTSGDATLEGVSVTQRQEEVRRRLGYCPQHHALEGRMTARETLAMYLRLRRVPSAAIDEETRALLEELDLVALADRMVATFSGGNKRKLSAAIALTGEPRLLLLDEPSAGMDAASKRFLWKVLRRRAQQCCTVLTTHSMEEVEALCDRVGVMVGGVLRCVGPIQTLKSAYSKGYSIEVRLDPARANAQEVVNFVKSKFACEVVDCGPSAVSLTVSRGDASLSQIFGQLDELKTRLRADEVSVTQSTLESVFLNMAGAPLS</sequence>
<feature type="transmembrane region" description="Helical" evidence="10">
    <location>
        <begin position="468"/>
        <end position="487"/>
    </location>
</feature>
<dbReference type="GO" id="GO:0005524">
    <property type="term" value="F:ATP binding"/>
    <property type="evidence" value="ECO:0007669"/>
    <property type="project" value="UniProtKB-KW"/>
</dbReference>
<dbReference type="GO" id="GO:0016020">
    <property type="term" value="C:membrane"/>
    <property type="evidence" value="ECO:0007669"/>
    <property type="project" value="UniProtKB-SubCell"/>
</dbReference>
<dbReference type="Gene3D" id="3.40.50.300">
    <property type="entry name" value="P-loop containing nucleotide triphosphate hydrolases"/>
    <property type="match status" value="2"/>
</dbReference>
<keyword evidence="4 10" id="KW-0812">Transmembrane</keyword>
<dbReference type="PANTHER" id="PTHR19229">
    <property type="entry name" value="ATP-BINDING CASSETTE TRANSPORTER SUBFAMILY A ABCA"/>
    <property type="match status" value="1"/>
</dbReference>
<evidence type="ECO:0000256" key="1">
    <source>
        <dbReference type="ARBA" id="ARBA00004141"/>
    </source>
</evidence>
<dbReference type="SUPFAM" id="SSF52540">
    <property type="entry name" value="P-loop containing nucleoside triphosphate hydrolases"/>
    <property type="match status" value="2"/>
</dbReference>
<comment type="subcellular location">
    <subcellularLocation>
        <location evidence="1">Membrane</location>
        <topology evidence="1">Multi-pass membrane protein</topology>
    </subcellularLocation>
</comment>
<keyword evidence="3" id="KW-0813">Transport</keyword>
<keyword evidence="5" id="KW-0677">Repeat</keyword>
<evidence type="ECO:0000256" key="6">
    <source>
        <dbReference type="ARBA" id="ARBA00022741"/>
    </source>
</evidence>
<name>A0AB34KAL6_PRYPA</name>
<proteinExistence type="inferred from homology"/>
<feature type="transmembrane region" description="Helical" evidence="10">
    <location>
        <begin position="440"/>
        <end position="462"/>
    </location>
</feature>
<comment type="caution">
    <text evidence="12">The sequence shown here is derived from an EMBL/GenBank/DDBJ whole genome shotgun (WGS) entry which is preliminary data.</text>
</comment>
<protein>
    <recommendedName>
        <fullName evidence="11">ABC transporter domain-containing protein</fullName>
    </recommendedName>
</protein>
<comment type="similarity">
    <text evidence="2">Belongs to the ABC transporter superfamily. ABCA family.</text>
</comment>
<evidence type="ECO:0000313" key="12">
    <source>
        <dbReference type="EMBL" id="KAL1529554.1"/>
    </source>
</evidence>
<feature type="domain" description="ABC transporter" evidence="11">
    <location>
        <begin position="1499"/>
        <end position="1733"/>
    </location>
</feature>
<feature type="transmembrane region" description="Helical" evidence="10">
    <location>
        <begin position="1272"/>
        <end position="1289"/>
    </location>
</feature>
<keyword evidence="8 10" id="KW-1133">Transmembrane helix</keyword>
<dbReference type="Pfam" id="PF00005">
    <property type="entry name" value="ABC_tran"/>
    <property type="match status" value="2"/>
</dbReference>
<dbReference type="GO" id="GO:0016887">
    <property type="term" value="F:ATP hydrolysis activity"/>
    <property type="evidence" value="ECO:0007669"/>
    <property type="project" value="InterPro"/>
</dbReference>
<dbReference type="InterPro" id="IPR003593">
    <property type="entry name" value="AAA+_ATPase"/>
</dbReference>
<feature type="transmembrane region" description="Helical" evidence="10">
    <location>
        <begin position="363"/>
        <end position="384"/>
    </location>
</feature>
<dbReference type="PROSITE" id="PS00211">
    <property type="entry name" value="ABC_TRANSPORTER_1"/>
    <property type="match status" value="1"/>
</dbReference>
<keyword evidence="13" id="KW-1185">Reference proteome</keyword>
<evidence type="ECO:0000256" key="3">
    <source>
        <dbReference type="ARBA" id="ARBA00022448"/>
    </source>
</evidence>
<feature type="transmembrane region" description="Helical" evidence="10">
    <location>
        <begin position="1330"/>
        <end position="1354"/>
    </location>
</feature>
<evidence type="ECO:0000256" key="8">
    <source>
        <dbReference type="ARBA" id="ARBA00022989"/>
    </source>
</evidence>
<evidence type="ECO:0000313" key="13">
    <source>
        <dbReference type="Proteomes" id="UP001515480"/>
    </source>
</evidence>
<dbReference type="GO" id="GO:0140359">
    <property type="term" value="F:ABC-type transporter activity"/>
    <property type="evidence" value="ECO:0007669"/>
    <property type="project" value="InterPro"/>
</dbReference>
<reference evidence="12 13" key="1">
    <citation type="journal article" date="2024" name="Science">
        <title>Giant polyketide synthase enzymes in the biosynthesis of giant marine polyether toxins.</title>
        <authorList>
            <person name="Fallon T.R."/>
            <person name="Shende V.V."/>
            <person name="Wierzbicki I.H."/>
            <person name="Pendleton A.L."/>
            <person name="Watervoot N.F."/>
            <person name="Auber R.P."/>
            <person name="Gonzalez D.J."/>
            <person name="Wisecaver J.H."/>
            <person name="Moore B.S."/>
        </authorList>
    </citation>
    <scope>NUCLEOTIDE SEQUENCE [LARGE SCALE GENOMIC DNA]</scope>
    <source>
        <strain evidence="12 13">12B1</strain>
    </source>
</reference>
<dbReference type="SMART" id="SM00382">
    <property type="entry name" value="AAA"/>
    <property type="match status" value="2"/>
</dbReference>
<dbReference type="InterPro" id="IPR027417">
    <property type="entry name" value="P-loop_NTPase"/>
</dbReference>
<keyword evidence="9 10" id="KW-0472">Membrane</keyword>
<evidence type="ECO:0000259" key="11">
    <source>
        <dbReference type="PROSITE" id="PS50893"/>
    </source>
</evidence>
<dbReference type="Proteomes" id="UP001515480">
    <property type="component" value="Unassembled WGS sequence"/>
</dbReference>
<keyword evidence="6" id="KW-0547">Nucleotide-binding</keyword>
<feature type="domain" description="ABC transporter" evidence="11">
    <location>
        <begin position="625"/>
        <end position="854"/>
    </location>
</feature>
<dbReference type="InterPro" id="IPR017871">
    <property type="entry name" value="ABC_transporter-like_CS"/>
</dbReference>
<feature type="transmembrane region" description="Helical" evidence="10">
    <location>
        <begin position="1301"/>
        <end position="1324"/>
    </location>
</feature>
<evidence type="ECO:0000256" key="10">
    <source>
        <dbReference type="SAM" id="Phobius"/>
    </source>
</evidence>
<evidence type="ECO:0000256" key="7">
    <source>
        <dbReference type="ARBA" id="ARBA00022840"/>
    </source>
</evidence>
<feature type="transmembrane region" description="Helical" evidence="10">
    <location>
        <begin position="1366"/>
        <end position="1385"/>
    </location>
</feature>
<dbReference type="InterPro" id="IPR013525">
    <property type="entry name" value="ABC2_TM"/>
</dbReference>
<dbReference type="FunFam" id="3.40.50.300:FF:000335">
    <property type="entry name" value="ATP binding cassette subfamily A member 5"/>
    <property type="match status" value="2"/>
</dbReference>
<dbReference type="PANTHER" id="PTHR19229:SF36">
    <property type="entry name" value="ATP-BINDING CASSETTE SUB-FAMILY A MEMBER 2"/>
    <property type="match status" value="1"/>
</dbReference>
<feature type="transmembrane region" description="Helical" evidence="10">
    <location>
        <begin position="89"/>
        <end position="112"/>
    </location>
</feature>
<dbReference type="InterPro" id="IPR003439">
    <property type="entry name" value="ABC_transporter-like_ATP-bd"/>
</dbReference>
<evidence type="ECO:0000256" key="2">
    <source>
        <dbReference type="ARBA" id="ARBA00008869"/>
    </source>
</evidence>
<dbReference type="Pfam" id="PF12698">
    <property type="entry name" value="ABC2_membrane_3"/>
    <property type="match status" value="2"/>
</dbReference>
<dbReference type="EMBL" id="JBGBPQ010000001">
    <property type="protein sequence ID" value="KAL1529554.1"/>
    <property type="molecule type" value="Genomic_DNA"/>
</dbReference>
<dbReference type="GO" id="GO:0005319">
    <property type="term" value="F:lipid transporter activity"/>
    <property type="evidence" value="ECO:0007669"/>
    <property type="project" value="TreeGrafter"/>
</dbReference>
<keyword evidence="7" id="KW-0067">ATP-binding</keyword>
<feature type="transmembrane region" description="Helical" evidence="10">
    <location>
        <begin position="990"/>
        <end position="1014"/>
    </location>
</feature>